<feature type="compositionally biased region" description="Basic and acidic residues" evidence="1">
    <location>
        <begin position="1"/>
        <end position="57"/>
    </location>
</feature>
<evidence type="ECO:0000313" key="3">
    <source>
        <dbReference type="Proteomes" id="UP000179807"/>
    </source>
</evidence>
<dbReference type="EMBL" id="MLAK01001169">
    <property type="protein sequence ID" value="OHS96567.1"/>
    <property type="molecule type" value="Genomic_DNA"/>
</dbReference>
<keyword evidence="3" id="KW-1185">Reference proteome</keyword>
<reference evidence="2" key="1">
    <citation type="submission" date="2016-10" db="EMBL/GenBank/DDBJ databases">
        <authorList>
            <person name="Benchimol M."/>
            <person name="Almeida L.G."/>
            <person name="Vasconcelos A.T."/>
            <person name="Perreira-Neves A."/>
            <person name="Rosa I.A."/>
            <person name="Tasca T."/>
            <person name="Bogo M.R."/>
            <person name="de Souza W."/>
        </authorList>
    </citation>
    <scope>NUCLEOTIDE SEQUENCE [LARGE SCALE GENOMIC DNA]</scope>
    <source>
        <strain evidence="2">K</strain>
    </source>
</reference>
<proteinExistence type="predicted"/>
<dbReference type="GeneID" id="94846036"/>
<feature type="region of interest" description="Disordered" evidence="1">
    <location>
        <begin position="1"/>
        <end position="65"/>
    </location>
</feature>
<organism evidence="2 3">
    <name type="scientific">Tritrichomonas foetus</name>
    <dbReference type="NCBI Taxonomy" id="1144522"/>
    <lineage>
        <taxon>Eukaryota</taxon>
        <taxon>Metamonada</taxon>
        <taxon>Parabasalia</taxon>
        <taxon>Tritrichomonadida</taxon>
        <taxon>Tritrichomonadidae</taxon>
        <taxon>Tritrichomonas</taxon>
    </lineage>
</organism>
<dbReference type="AlphaFoldDB" id="A0A1J4JE52"/>
<protein>
    <submittedName>
        <fullName evidence="2">Asparagine-rich antigen</fullName>
    </submittedName>
</protein>
<dbReference type="VEuPathDB" id="TrichDB:TRFO_37277"/>
<dbReference type="RefSeq" id="XP_068349704.1">
    <property type="nucleotide sequence ID" value="XM_068511332.1"/>
</dbReference>
<evidence type="ECO:0000313" key="2">
    <source>
        <dbReference type="EMBL" id="OHS96567.1"/>
    </source>
</evidence>
<comment type="caution">
    <text evidence="2">The sequence shown here is derived from an EMBL/GenBank/DDBJ whole genome shotgun (WGS) entry which is preliminary data.</text>
</comment>
<evidence type="ECO:0000256" key="1">
    <source>
        <dbReference type="SAM" id="MobiDB-lite"/>
    </source>
</evidence>
<accession>A0A1J4JE52</accession>
<name>A0A1J4JE52_9EUKA</name>
<sequence>MGRSDSDSDDRRSSKRRDDDRDRERRSDRKRDSKERTRREKRSDDSDRKSTKKEQKNKLPFKTSYNVDFPAFVVNGLLEKNGIKGTAADYQLKILLDSKK</sequence>
<dbReference type="Proteomes" id="UP000179807">
    <property type="component" value="Unassembled WGS sequence"/>
</dbReference>
<gene>
    <name evidence="2" type="ORF">TRFO_37277</name>
</gene>